<comment type="caution">
    <text evidence="2">The sequence shown here is derived from an EMBL/GenBank/DDBJ whole genome shotgun (WGS) entry which is preliminary data.</text>
</comment>
<evidence type="ECO:0000313" key="3">
    <source>
        <dbReference type="Proteomes" id="UP001517367"/>
    </source>
</evidence>
<dbReference type="RefSeq" id="WP_138730827.1">
    <property type="nucleotide sequence ID" value="NZ_SRMP02000017.1"/>
</dbReference>
<feature type="chain" id="PRO_5047032409" evidence="1">
    <location>
        <begin position="20"/>
        <end position="256"/>
    </location>
</feature>
<keyword evidence="1" id="KW-0732">Signal</keyword>
<dbReference type="InterPro" id="IPR013783">
    <property type="entry name" value="Ig-like_fold"/>
</dbReference>
<protein>
    <submittedName>
        <fullName evidence="2">Uncharacterized protein</fullName>
    </submittedName>
</protein>
<reference evidence="2 3" key="1">
    <citation type="submission" date="2024-12" db="EMBL/GenBank/DDBJ databases">
        <authorList>
            <person name="Hu S."/>
        </authorList>
    </citation>
    <scope>NUCLEOTIDE SEQUENCE [LARGE SCALE GENOMIC DNA]</scope>
    <source>
        <strain evidence="2 3">P-25</strain>
    </source>
</reference>
<evidence type="ECO:0000313" key="2">
    <source>
        <dbReference type="EMBL" id="MFN0291987.1"/>
    </source>
</evidence>
<keyword evidence="3" id="KW-1185">Reference proteome</keyword>
<dbReference type="Proteomes" id="UP001517367">
    <property type="component" value="Unassembled WGS sequence"/>
</dbReference>
<dbReference type="Gene3D" id="2.60.40.10">
    <property type="entry name" value="Immunoglobulins"/>
    <property type="match status" value="1"/>
</dbReference>
<evidence type="ECO:0000256" key="1">
    <source>
        <dbReference type="SAM" id="SignalP"/>
    </source>
</evidence>
<dbReference type="EMBL" id="SRMP02000017">
    <property type="protein sequence ID" value="MFN0291987.1"/>
    <property type="molecule type" value="Genomic_DNA"/>
</dbReference>
<feature type="signal peptide" evidence="1">
    <location>
        <begin position="1"/>
        <end position="19"/>
    </location>
</feature>
<name>A0ABW9JM32_9SPHI</name>
<organism evidence="2 3">
    <name type="scientific">Pedobacter helvus</name>
    <dbReference type="NCBI Taxonomy" id="2563444"/>
    <lineage>
        <taxon>Bacteria</taxon>
        <taxon>Pseudomonadati</taxon>
        <taxon>Bacteroidota</taxon>
        <taxon>Sphingobacteriia</taxon>
        <taxon>Sphingobacteriales</taxon>
        <taxon>Sphingobacteriaceae</taxon>
        <taxon>Pedobacter</taxon>
    </lineage>
</organism>
<accession>A0ABW9JM32</accession>
<sequence>MKKIIILSGILFSAIMAKAQSVDLTKLLQDINGANVAFYTTNEQGGAINTYADVSWGDGFGVANRAFIQSLRNVVLPITLSKFNAKKDAEAVNLTWTTAMEKNALHFEIRRSTDGKKFEQIATVGAKGNSDSPVNYSFRDAKPASGTNYYQLKSVDRDGTFTTSIIVAVQFDLSKTEVTIMANSANQTIKVNVYSPVTKAASFAVVDVSGKVLLRVKNISLQKGNNALEYTLNAAPQLLIGLLSSANDKSAYKFYY</sequence>
<proteinExistence type="predicted"/>
<gene>
    <name evidence="2" type="ORF">E5L68_011335</name>
</gene>